<dbReference type="EMBL" id="CAJOBA010003622">
    <property type="protein sequence ID" value="CAF3687868.1"/>
    <property type="molecule type" value="Genomic_DNA"/>
</dbReference>
<feature type="region of interest" description="Disordered" evidence="4">
    <location>
        <begin position="39"/>
        <end position="100"/>
    </location>
</feature>
<dbReference type="Proteomes" id="UP000663829">
    <property type="component" value="Unassembled WGS sequence"/>
</dbReference>
<dbReference type="Proteomes" id="UP000681722">
    <property type="component" value="Unassembled WGS sequence"/>
</dbReference>
<reference evidence="7" key="1">
    <citation type="submission" date="2021-02" db="EMBL/GenBank/DDBJ databases">
        <authorList>
            <person name="Nowell W R."/>
        </authorList>
    </citation>
    <scope>NUCLEOTIDE SEQUENCE</scope>
</reference>
<feature type="domain" description="EF-hand" evidence="5">
    <location>
        <begin position="749"/>
        <end position="784"/>
    </location>
</feature>
<dbReference type="FunFam" id="1.10.238.230:FF:000001">
    <property type="entry name" value="Serine/threonine-protein phosphatase 2A regulatory subunit B'' subunit beta"/>
    <property type="match status" value="1"/>
</dbReference>
<dbReference type="Gene3D" id="1.10.238.10">
    <property type="entry name" value="EF-hand"/>
    <property type="match status" value="1"/>
</dbReference>
<gene>
    <name evidence="7" type="ORF">GPM918_LOCUS18458</name>
    <name evidence="6" type="ORF">OVA965_LOCUS9995</name>
    <name evidence="9" type="ORF">SRO942_LOCUS18455</name>
    <name evidence="8" type="ORF">TMI583_LOCUS9991</name>
</gene>
<evidence type="ECO:0000256" key="3">
    <source>
        <dbReference type="ARBA" id="ARBA00093310"/>
    </source>
</evidence>
<keyword evidence="10" id="KW-1185">Reference proteome</keyword>
<keyword evidence="1" id="KW-0479">Metal-binding</keyword>
<evidence type="ECO:0000259" key="5">
    <source>
        <dbReference type="PROSITE" id="PS50222"/>
    </source>
</evidence>
<sequence>MTAVPITKMVNDLFLQWLSQEDTRKNLFAGLQIVRSGGKLPEPNYPKSYHTTTTRGGGFSKSQHFDSPPVSPVPRSSSSPRSGERKRRKRNTLNGSQNGANSEQIRKIKYMFSQSVPCQIVRTSTCLYFNVRIDQTRRRSIHFCEQCRYHGRYCDAIHKGFCRPVSTPLARISISPKIPKSHINFVFEKRYPADQIQQHIQHQIRQKFTHPEAIWPLKSSTGNSTNGTQSQTLPSQHRSAVFIPEVTIEKNSSQIAKSVPVSVSGDHQHNITRPINGIGTRAHSPAIQDQSSSSPTVYTSPRDKLQQQTLSPTRSSPSRDVSSITSPQTAVSTTPSAKVVAPTSNNTTNSVVSLRDRLADSYREQQTPSPRSSINSKSPSIQTTVNNKDGPTETIKTPSQQIRQSAGQTAVDKQQEIIPAITTTDKINRSGRPSLSQNESPVETIETRTSTTPQQHQSPTKPQQKQDLNRKTTVIPRFYFPNGSNAESNSSDVITKQLKKVKEELFQKKNDKLYSEDFGAVAQSVGLSLYWKAPLFRACMQDVTSATKAITSNHITYQQFETFWKKICKTNYDNASKFICLMASKPNVNYLVINDWEFLVQDIIDTHPGLKFLREAKEFHSRYVKTVIARVYYNVNRSWSNKLTAAELRRSNFLQTLDRIEQEEDINRIHDYFSYEHFYVIYCKFWELDSDHDLFISRDDLAKHNNGAISNKMIDRIFSGAVSNSENMKQGKMSYYEFVWFLISEEDKRSQTSIEYWFRCMDLDGDGILSMFELDYFYQEQVHKMEIYGIEYMPFEDAICQMLDLVKPEDENKIRLKDLKRCKLTNVFFDTFFNLEKYLDNEQKDPFSNVKDPDLPEVSDWVKFAEAEYDNLTHEDGGNENMDDVNYDEDFEEDDGDGNGSTHLVASSGNNSNVSALSNAVGTMNLAESKKLFTTTMASRVNNLNNTDDLEEELKRWKD</sequence>
<dbReference type="GO" id="GO:0019888">
    <property type="term" value="F:protein phosphatase regulator activity"/>
    <property type="evidence" value="ECO:0007669"/>
    <property type="project" value="TreeGrafter"/>
</dbReference>
<feature type="compositionally biased region" description="Low complexity" evidence="4">
    <location>
        <begin position="449"/>
        <end position="466"/>
    </location>
</feature>
<dbReference type="PANTHER" id="PTHR14095">
    <property type="entry name" value="PHOSPHATASE 2A REGULATORY SUBUNIT-RELATED"/>
    <property type="match status" value="1"/>
</dbReference>
<evidence type="ECO:0000256" key="2">
    <source>
        <dbReference type="ARBA" id="ARBA00022837"/>
    </source>
</evidence>
<feature type="compositionally biased region" description="Low complexity" evidence="4">
    <location>
        <begin position="368"/>
        <end position="380"/>
    </location>
</feature>
<feature type="compositionally biased region" description="Acidic residues" evidence="4">
    <location>
        <begin position="881"/>
        <end position="897"/>
    </location>
</feature>
<evidence type="ECO:0000256" key="4">
    <source>
        <dbReference type="SAM" id="MobiDB-lite"/>
    </source>
</evidence>
<dbReference type="EMBL" id="CAJNOQ010005336">
    <property type="protein sequence ID" value="CAF1094963.1"/>
    <property type="molecule type" value="Genomic_DNA"/>
</dbReference>
<dbReference type="Pfam" id="PF13499">
    <property type="entry name" value="EF-hand_7"/>
    <property type="match status" value="1"/>
</dbReference>
<accession>A0A814NKG0</accession>
<evidence type="ECO:0000256" key="1">
    <source>
        <dbReference type="ARBA" id="ARBA00022723"/>
    </source>
</evidence>
<feature type="compositionally biased region" description="Low complexity" evidence="4">
    <location>
        <begin position="219"/>
        <end position="232"/>
    </location>
</feature>
<evidence type="ECO:0000313" key="10">
    <source>
        <dbReference type="Proteomes" id="UP000663829"/>
    </source>
</evidence>
<dbReference type="InterPro" id="IPR048855">
    <property type="entry name" value="P2R3A_B_D_EF-hand"/>
</dbReference>
<evidence type="ECO:0000313" key="7">
    <source>
        <dbReference type="EMBL" id="CAF1094963.1"/>
    </source>
</evidence>
<dbReference type="FunFam" id="1.10.238.220:FF:000001">
    <property type="entry name" value="Serine/threonine-protein phosphatase 2A regulatory subunit B'' subunit alpha"/>
    <property type="match status" value="1"/>
</dbReference>
<proteinExistence type="predicted"/>
<feature type="compositionally biased region" description="Polar residues" evidence="4">
    <location>
        <begin position="287"/>
        <end position="299"/>
    </location>
</feature>
<dbReference type="Gene3D" id="1.10.238.230">
    <property type="match status" value="1"/>
</dbReference>
<comment type="caution">
    <text evidence="7">The sequence shown here is derived from an EMBL/GenBank/DDBJ whole genome shotgun (WGS) entry which is preliminary data.</text>
</comment>
<dbReference type="Proteomes" id="UP000682733">
    <property type="component" value="Unassembled WGS sequence"/>
</dbReference>
<feature type="compositionally biased region" description="Polar residues" evidence="4">
    <location>
        <begin position="421"/>
        <end position="441"/>
    </location>
</feature>
<dbReference type="PROSITE" id="PS50222">
    <property type="entry name" value="EF_HAND_2"/>
    <property type="match status" value="1"/>
</dbReference>
<feature type="region of interest" description="Disordered" evidence="4">
    <location>
        <begin position="873"/>
        <end position="907"/>
    </location>
</feature>
<dbReference type="GO" id="GO:0000159">
    <property type="term" value="C:protein phosphatase type 2A complex"/>
    <property type="evidence" value="ECO:0007669"/>
    <property type="project" value="TreeGrafter"/>
</dbReference>
<feature type="compositionally biased region" description="Basic and acidic residues" evidence="4">
    <location>
        <begin position="354"/>
        <end position="363"/>
    </location>
</feature>
<dbReference type="PANTHER" id="PTHR14095:SF0">
    <property type="entry name" value="MIP22305P"/>
    <property type="match status" value="1"/>
</dbReference>
<dbReference type="FunFam" id="1.10.238.10:FF:000628">
    <property type="entry name" value="Serine/threonine-protein phosphatase 2A regulatory subunit B'' subunit beta"/>
    <property type="match status" value="1"/>
</dbReference>
<dbReference type="Pfam" id="PF17958">
    <property type="entry name" value="EF-hand_13"/>
    <property type="match status" value="1"/>
</dbReference>
<dbReference type="AlphaFoldDB" id="A0A814NKG0"/>
<dbReference type="OrthoDB" id="5586at2759"/>
<dbReference type="Gene3D" id="1.10.238.220">
    <property type="match status" value="1"/>
</dbReference>
<evidence type="ECO:0000313" key="6">
    <source>
        <dbReference type="EMBL" id="CAF0908436.1"/>
    </source>
</evidence>
<name>A0A814NKG0_9BILA</name>
<protein>
    <recommendedName>
        <fullName evidence="5">EF-hand domain-containing protein</fullName>
    </recommendedName>
</protein>
<evidence type="ECO:0000313" key="8">
    <source>
        <dbReference type="EMBL" id="CAF3687868.1"/>
    </source>
</evidence>
<dbReference type="PROSITE" id="PS00018">
    <property type="entry name" value="EF_HAND_1"/>
    <property type="match status" value="1"/>
</dbReference>
<organism evidence="7 10">
    <name type="scientific">Didymodactylos carnosus</name>
    <dbReference type="NCBI Taxonomy" id="1234261"/>
    <lineage>
        <taxon>Eukaryota</taxon>
        <taxon>Metazoa</taxon>
        <taxon>Spiralia</taxon>
        <taxon>Gnathifera</taxon>
        <taxon>Rotifera</taxon>
        <taxon>Eurotatoria</taxon>
        <taxon>Bdelloidea</taxon>
        <taxon>Philodinida</taxon>
        <taxon>Philodinidae</taxon>
        <taxon>Didymodactylos</taxon>
    </lineage>
</organism>
<feature type="region of interest" description="Disordered" evidence="4">
    <location>
        <begin position="258"/>
        <end position="470"/>
    </location>
</feature>
<dbReference type="Pfam" id="PF21161">
    <property type="entry name" value="P2R3B_EF-hand"/>
    <property type="match status" value="1"/>
</dbReference>
<comment type="function">
    <text evidence="3">The B regulatory subunit might modulate substrate selectivity and catalytic activity, and might also direct the localization of the catalytic enzyme to a particular subcellular compartment.</text>
</comment>
<dbReference type="CDD" id="cd21504">
    <property type="entry name" value="PPP2R3A_B-like"/>
    <property type="match status" value="1"/>
</dbReference>
<dbReference type="InterPro" id="IPR011992">
    <property type="entry name" value="EF-hand-dom_pair"/>
</dbReference>
<feature type="compositionally biased region" description="Polar residues" evidence="4">
    <location>
        <begin position="381"/>
        <end position="412"/>
    </location>
</feature>
<dbReference type="InterPro" id="IPR018247">
    <property type="entry name" value="EF_Hand_1_Ca_BS"/>
</dbReference>
<dbReference type="EMBL" id="CAJNOK010003621">
    <property type="protein sequence ID" value="CAF0908436.1"/>
    <property type="molecule type" value="Genomic_DNA"/>
</dbReference>
<dbReference type="Proteomes" id="UP000677228">
    <property type="component" value="Unassembled WGS sequence"/>
</dbReference>
<dbReference type="InterPro" id="IPR041534">
    <property type="entry name" value="EF-hand_13"/>
</dbReference>
<keyword evidence="2" id="KW-0106">Calcium</keyword>
<dbReference type="InterPro" id="IPR002048">
    <property type="entry name" value="EF_hand_dom"/>
</dbReference>
<feature type="region of interest" description="Disordered" evidence="4">
    <location>
        <begin position="216"/>
        <end position="237"/>
    </location>
</feature>
<evidence type="ECO:0000313" key="9">
    <source>
        <dbReference type="EMBL" id="CAF3860337.1"/>
    </source>
</evidence>
<dbReference type="SUPFAM" id="SSF47473">
    <property type="entry name" value="EF-hand"/>
    <property type="match status" value="2"/>
</dbReference>
<feature type="compositionally biased region" description="Polar residues" evidence="4">
    <location>
        <begin position="306"/>
        <end position="352"/>
    </location>
</feature>
<dbReference type="EMBL" id="CAJOBC010005336">
    <property type="protein sequence ID" value="CAF3860337.1"/>
    <property type="molecule type" value="Genomic_DNA"/>
</dbReference>
<dbReference type="GO" id="GO:0005509">
    <property type="term" value="F:calcium ion binding"/>
    <property type="evidence" value="ECO:0007669"/>
    <property type="project" value="InterPro"/>
</dbReference>